<feature type="domain" description="NADH-Ubiquinone oxidoreductase (complex I) chain 5 N-terminal" evidence="7">
    <location>
        <begin position="70"/>
        <end position="120"/>
    </location>
</feature>
<gene>
    <name evidence="8" type="ORF">METZ01_LOCUS345414</name>
</gene>
<feature type="non-terminal residue" evidence="8">
    <location>
        <position position="283"/>
    </location>
</feature>
<dbReference type="InterPro" id="IPR003945">
    <property type="entry name" value="NU5C-like"/>
</dbReference>
<accession>A0A382R5P9</accession>
<evidence type="ECO:0000256" key="5">
    <source>
        <dbReference type="SAM" id="Phobius"/>
    </source>
</evidence>
<feature type="transmembrane region" description="Helical" evidence="5">
    <location>
        <begin position="212"/>
        <end position="232"/>
    </location>
</feature>
<evidence type="ECO:0000256" key="3">
    <source>
        <dbReference type="ARBA" id="ARBA00022989"/>
    </source>
</evidence>
<evidence type="ECO:0000256" key="2">
    <source>
        <dbReference type="ARBA" id="ARBA00022692"/>
    </source>
</evidence>
<feature type="transmembrane region" description="Helical" evidence="5">
    <location>
        <begin position="182"/>
        <end position="200"/>
    </location>
</feature>
<dbReference type="GO" id="GO:0042773">
    <property type="term" value="P:ATP synthesis coupled electron transport"/>
    <property type="evidence" value="ECO:0007669"/>
    <property type="project" value="InterPro"/>
</dbReference>
<evidence type="ECO:0000259" key="6">
    <source>
        <dbReference type="Pfam" id="PF00361"/>
    </source>
</evidence>
<dbReference type="GO" id="GO:0016020">
    <property type="term" value="C:membrane"/>
    <property type="evidence" value="ECO:0007669"/>
    <property type="project" value="UniProtKB-SubCell"/>
</dbReference>
<dbReference type="EMBL" id="UINC01119030">
    <property type="protein sequence ID" value="SVC92560.1"/>
    <property type="molecule type" value="Genomic_DNA"/>
</dbReference>
<dbReference type="PANTHER" id="PTHR42829">
    <property type="entry name" value="NADH-UBIQUINONE OXIDOREDUCTASE CHAIN 5"/>
    <property type="match status" value="1"/>
</dbReference>
<protein>
    <recommendedName>
        <fullName evidence="9">NADH-quinone oxidoreductase subunit L</fullName>
    </recommendedName>
</protein>
<dbReference type="InterPro" id="IPR001516">
    <property type="entry name" value="Proton_antipo_N"/>
</dbReference>
<evidence type="ECO:0000313" key="8">
    <source>
        <dbReference type="EMBL" id="SVC92560.1"/>
    </source>
</evidence>
<keyword evidence="4 5" id="KW-0472">Membrane</keyword>
<feature type="transmembrane region" description="Helical" evidence="5">
    <location>
        <begin position="142"/>
        <end position="161"/>
    </location>
</feature>
<dbReference type="PRINTS" id="PR01434">
    <property type="entry name" value="NADHDHGNASE5"/>
</dbReference>
<comment type="subcellular location">
    <subcellularLocation>
        <location evidence="1">Membrane</location>
        <topology evidence="1">Multi-pass membrane protein</topology>
    </subcellularLocation>
</comment>
<dbReference type="Pfam" id="PF00361">
    <property type="entry name" value="Proton_antipo_M"/>
    <property type="match status" value="1"/>
</dbReference>
<feature type="domain" description="NADH:quinone oxidoreductase/Mrp antiporter transmembrane" evidence="6">
    <location>
        <begin position="136"/>
        <end position="278"/>
    </location>
</feature>
<feature type="transmembrane region" description="Helical" evidence="5">
    <location>
        <begin position="88"/>
        <end position="107"/>
    </location>
</feature>
<dbReference type="GO" id="GO:0003954">
    <property type="term" value="F:NADH dehydrogenase activity"/>
    <property type="evidence" value="ECO:0007669"/>
    <property type="project" value="TreeGrafter"/>
</dbReference>
<dbReference type="GO" id="GO:0015990">
    <property type="term" value="P:electron transport coupled proton transport"/>
    <property type="evidence" value="ECO:0007669"/>
    <property type="project" value="TreeGrafter"/>
</dbReference>
<feature type="transmembrane region" description="Helical" evidence="5">
    <location>
        <begin position="119"/>
        <end position="136"/>
    </location>
</feature>
<feature type="transmembrane region" description="Helical" evidence="5">
    <location>
        <begin position="253"/>
        <end position="277"/>
    </location>
</feature>
<name>A0A382R5P9_9ZZZZ</name>
<dbReference type="AlphaFoldDB" id="A0A382R5P9"/>
<keyword evidence="2 5" id="KW-0812">Transmembrane</keyword>
<dbReference type="PANTHER" id="PTHR42829:SF2">
    <property type="entry name" value="NADH-UBIQUINONE OXIDOREDUCTASE CHAIN 5"/>
    <property type="match status" value="1"/>
</dbReference>
<dbReference type="InterPro" id="IPR001750">
    <property type="entry name" value="ND/Mrp_TM"/>
</dbReference>
<proteinExistence type="predicted"/>
<feature type="transmembrane region" description="Helical" evidence="5">
    <location>
        <begin position="6"/>
        <end position="26"/>
    </location>
</feature>
<evidence type="ECO:0000256" key="4">
    <source>
        <dbReference type="ARBA" id="ARBA00023136"/>
    </source>
</evidence>
<keyword evidence="3 5" id="KW-1133">Transmembrane helix</keyword>
<organism evidence="8">
    <name type="scientific">marine metagenome</name>
    <dbReference type="NCBI Taxonomy" id="408172"/>
    <lineage>
        <taxon>unclassified sequences</taxon>
        <taxon>metagenomes</taxon>
        <taxon>ecological metagenomes</taxon>
    </lineage>
</organism>
<feature type="transmembrane region" description="Helical" evidence="5">
    <location>
        <begin position="38"/>
        <end position="57"/>
    </location>
</feature>
<evidence type="ECO:0008006" key="9">
    <source>
        <dbReference type="Google" id="ProtNLM"/>
    </source>
</evidence>
<dbReference type="Pfam" id="PF00662">
    <property type="entry name" value="Proton_antipo_N"/>
    <property type="match status" value="1"/>
</dbReference>
<reference evidence="8" key="1">
    <citation type="submission" date="2018-05" db="EMBL/GenBank/DDBJ databases">
        <authorList>
            <person name="Lanie J.A."/>
            <person name="Ng W.-L."/>
            <person name="Kazmierczak K.M."/>
            <person name="Andrzejewski T.M."/>
            <person name="Davidsen T.M."/>
            <person name="Wayne K.J."/>
            <person name="Tettelin H."/>
            <person name="Glass J.I."/>
            <person name="Rusch D."/>
            <person name="Podicherti R."/>
            <person name="Tsui H.-C.T."/>
            <person name="Winkler M.E."/>
        </authorList>
    </citation>
    <scope>NUCLEOTIDE SEQUENCE</scope>
</reference>
<evidence type="ECO:0000256" key="1">
    <source>
        <dbReference type="ARBA" id="ARBA00004141"/>
    </source>
</evidence>
<sequence length="283" mass="31265">MDSLTSLILCFLFFPLISFFILILFGKKIGHSSHWVSLVLIGLTLIISMMFFSKIFIHPEGLAEKASFLWFSTGHFNVNLGIYIDNTAAIMMLVVALISFLVHLYSIAYMKEDIRYSRYFAFLGLFTFSMNGIVIADSLLMMYVFWELVGLSSYLLIGFWFEKVSAANACKKAFLMNRVGDIGMFIGIMIFFFSVGTFQIEGLINGVSTGAFALNGNLLTAAGILVFMGAVGKSAQFPLHVWLPDAMEGPTPVSALIHAATMVAAGVYMVVRIFPILTPEALT</sequence>
<dbReference type="GO" id="GO:0008137">
    <property type="term" value="F:NADH dehydrogenase (ubiquinone) activity"/>
    <property type="evidence" value="ECO:0007669"/>
    <property type="project" value="InterPro"/>
</dbReference>
<evidence type="ECO:0000259" key="7">
    <source>
        <dbReference type="Pfam" id="PF00662"/>
    </source>
</evidence>